<gene>
    <name evidence="2" type="ORF">AB0H04_13035</name>
</gene>
<feature type="region of interest" description="Disordered" evidence="1">
    <location>
        <begin position="1"/>
        <end position="28"/>
    </location>
</feature>
<organism evidence="2 3">
    <name type="scientific">Streptomyces flaveolus</name>
    <dbReference type="NCBI Taxonomy" id="67297"/>
    <lineage>
        <taxon>Bacteria</taxon>
        <taxon>Bacillati</taxon>
        <taxon>Actinomycetota</taxon>
        <taxon>Actinomycetes</taxon>
        <taxon>Kitasatosporales</taxon>
        <taxon>Streptomycetaceae</taxon>
        <taxon>Streptomyces</taxon>
    </lineage>
</organism>
<dbReference type="Proteomes" id="UP001551011">
    <property type="component" value="Unassembled WGS sequence"/>
</dbReference>
<reference evidence="2 3" key="1">
    <citation type="submission" date="2024-06" db="EMBL/GenBank/DDBJ databases">
        <title>The Natural Products Discovery Center: Release of the First 8490 Sequenced Strains for Exploring Actinobacteria Biosynthetic Diversity.</title>
        <authorList>
            <person name="Kalkreuter E."/>
            <person name="Kautsar S.A."/>
            <person name="Yang D."/>
            <person name="Bader C.D."/>
            <person name="Teijaro C.N."/>
            <person name="Fluegel L."/>
            <person name="Davis C.M."/>
            <person name="Simpson J.R."/>
            <person name="Lauterbach L."/>
            <person name="Steele A.D."/>
            <person name="Gui C."/>
            <person name="Meng S."/>
            <person name="Li G."/>
            <person name="Viehrig K."/>
            <person name="Ye F."/>
            <person name="Su P."/>
            <person name="Kiefer A.F."/>
            <person name="Nichols A."/>
            <person name="Cepeda A.J."/>
            <person name="Yan W."/>
            <person name="Fan B."/>
            <person name="Jiang Y."/>
            <person name="Adhikari A."/>
            <person name="Zheng C.-J."/>
            <person name="Schuster L."/>
            <person name="Cowan T.M."/>
            <person name="Smanski M.J."/>
            <person name="Chevrette M.G."/>
            <person name="De Carvalho L.P.S."/>
            <person name="Shen B."/>
        </authorList>
    </citation>
    <scope>NUCLEOTIDE SEQUENCE [LARGE SCALE GENOMIC DNA]</scope>
    <source>
        <strain evidence="2 3">NPDC020594</strain>
    </source>
</reference>
<evidence type="ECO:0000313" key="3">
    <source>
        <dbReference type="Proteomes" id="UP001551011"/>
    </source>
</evidence>
<keyword evidence="3" id="KW-1185">Reference proteome</keyword>
<sequence>MSNVTVMSAASSRKPQLDGGERAALGEGQDVLERGVVEVDDVLARGPLGSRPVADPAQRRGDLHRLVERHTEPERPDAGVRHQFQFHAR</sequence>
<feature type="compositionally biased region" description="Basic and acidic residues" evidence="1">
    <location>
        <begin position="66"/>
        <end position="80"/>
    </location>
</feature>
<dbReference type="EMBL" id="JBFAEG010000008">
    <property type="protein sequence ID" value="MEU5707786.1"/>
    <property type="molecule type" value="Genomic_DNA"/>
</dbReference>
<name>A0ABV3A778_9ACTN</name>
<protein>
    <submittedName>
        <fullName evidence="2">Uncharacterized protein</fullName>
    </submittedName>
</protein>
<dbReference type="RefSeq" id="WP_359256042.1">
    <property type="nucleotide sequence ID" value="NZ_JBFAEG010000008.1"/>
</dbReference>
<comment type="caution">
    <text evidence="2">The sequence shown here is derived from an EMBL/GenBank/DDBJ whole genome shotgun (WGS) entry which is preliminary data.</text>
</comment>
<feature type="compositionally biased region" description="Polar residues" evidence="1">
    <location>
        <begin position="1"/>
        <end position="14"/>
    </location>
</feature>
<feature type="region of interest" description="Disordered" evidence="1">
    <location>
        <begin position="66"/>
        <end position="89"/>
    </location>
</feature>
<evidence type="ECO:0000256" key="1">
    <source>
        <dbReference type="SAM" id="MobiDB-lite"/>
    </source>
</evidence>
<evidence type="ECO:0000313" key="2">
    <source>
        <dbReference type="EMBL" id="MEU5707786.1"/>
    </source>
</evidence>
<accession>A0ABV3A778</accession>
<proteinExistence type="predicted"/>